<dbReference type="InterPro" id="IPR029016">
    <property type="entry name" value="GAF-like_dom_sf"/>
</dbReference>
<dbReference type="SUPFAM" id="SSF55785">
    <property type="entry name" value="PYP-like sensor domain (PAS domain)"/>
    <property type="match status" value="2"/>
</dbReference>
<accession>A0ABS4AJN7</accession>
<dbReference type="SMART" id="SM00091">
    <property type="entry name" value="PAS"/>
    <property type="match status" value="2"/>
</dbReference>
<comment type="caution">
    <text evidence="20">The sequence shown here is derived from an EMBL/GenBank/DDBJ whole genome shotgun (WGS) entry which is preliminary data.</text>
</comment>
<dbReference type="Gene3D" id="3.30.450.40">
    <property type="match status" value="1"/>
</dbReference>
<organism evidence="20 21">
    <name type="scientific">Pararoseomonas baculiformis</name>
    <dbReference type="NCBI Taxonomy" id="2820812"/>
    <lineage>
        <taxon>Bacteria</taxon>
        <taxon>Pseudomonadati</taxon>
        <taxon>Pseudomonadota</taxon>
        <taxon>Alphaproteobacteria</taxon>
        <taxon>Acetobacterales</taxon>
        <taxon>Acetobacteraceae</taxon>
        <taxon>Pararoseomonas</taxon>
    </lineage>
</organism>
<keyword evidence="8" id="KW-0808">Transferase</keyword>
<evidence type="ECO:0000256" key="11">
    <source>
        <dbReference type="ARBA" id="ARBA00022777"/>
    </source>
</evidence>
<keyword evidence="15" id="KW-0675">Receptor</keyword>
<dbReference type="CDD" id="cd00130">
    <property type="entry name" value="PAS"/>
    <property type="match status" value="1"/>
</dbReference>
<evidence type="ECO:0000256" key="12">
    <source>
        <dbReference type="ARBA" id="ARBA00022840"/>
    </source>
</evidence>
<dbReference type="SMART" id="SM00086">
    <property type="entry name" value="PAC"/>
    <property type="match status" value="2"/>
</dbReference>
<dbReference type="PROSITE" id="PS50113">
    <property type="entry name" value="PAC"/>
    <property type="match status" value="1"/>
</dbReference>
<evidence type="ECO:0000259" key="18">
    <source>
        <dbReference type="PROSITE" id="PS50112"/>
    </source>
</evidence>
<dbReference type="InterPro" id="IPR036890">
    <property type="entry name" value="HATPase_C_sf"/>
</dbReference>
<evidence type="ECO:0000313" key="21">
    <source>
        <dbReference type="Proteomes" id="UP000681594"/>
    </source>
</evidence>
<keyword evidence="3" id="KW-0600">Photoreceptor protein</keyword>
<evidence type="ECO:0000256" key="8">
    <source>
        <dbReference type="ARBA" id="ARBA00022679"/>
    </source>
</evidence>
<protein>
    <recommendedName>
        <fullName evidence="2">histidine kinase</fullName>
        <ecNumber evidence="2">2.7.13.3</ecNumber>
    </recommendedName>
</protein>
<evidence type="ECO:0000256" key="6">
    <source>
        <dbReference type="ARBA" id="ARBA00022630"/>
    </source>
</evidence>
<keyword evidence="13" id="KW-0157">Chromophore</keyword>
<keyword evidence="11" id="KW-0418">Kinase</keyword>
<keyword evidence="4" id="KW-0597">Phosphoprotein</keyword>
<dbReference type="Pfam" id="PF01590">
    <property type="entry name" value="GAF"/>
    <property type="match status" value="1"/>
</dbReference>
<evidence type="ECO:0000256" key="1">
    <source>
        <dbReference type="ARBA" id="ARBA00000085"/>
    </source>
</evidence>
<dbReference type="InterPro" id="IPR035965">
    <property type="entry name" value="PAS-like_dom_sf"/>
</dbReference>
<keyword evidence="14" id="KW-0843">Virulence</keyword>
<reference evidence="20 21" key="1">
    <citation type="submission" date="2021-03" db="EMBL/GenBank/DDBJ databases">
        <authorList>
            <person name="So Y."/>
        </authorList>
    </citation>
    <scope>NUCLEOTIDE SEQUENCE [LARGE SCALE GENOMIC DNA]</scope>
    <source>
        <strain evidence="20 21">SSH11</strain>
    </source>
</reference>
<evidence type="ECO:0000256" key="4">
    <source>
        <dbReference type="ARBA" id="ARBA00022553"/>
    </source>
</evidence>
<dbReference type="Gene3D" id="3.30.565.10">
    <property type="entry name" value="Histidine kinase-like ATPase, C-terminal domain"/>
    <property type="match status" value="1"/>
</dbReference>
<dbReference type="Proteomes" id="UP000681594">
    <property type="component" value="Unassembled WGS sequence"/>
</dbReference>
<feature type="compositionally biased region" description="Low complexity" evidence="17">
    <location>
        <begin position="10"/>
        <end position="20"/>
    </location>
</feature>
<dbReference type="PROSITE" id="PS50112">
    <property type="entry name" value="PAS"/>
    <property type="match status" value="1"/>
</dbReference>
<sequence>MDDFSPTENGAGSSGSAGTSNLSGARKALAVAEAANTSLEQANGALRARETELRELREQLEAVVAHSGIGIGQVDLSGRFVLVNDRQCEILCRSRDELIGLRMIDLTHPEDRPWNQELIRHMLETGESFALEKRYLRPDGSDVWVQNHVSLARDAVGRPRYITALVRDVTAERSAAADRQALLRQVEAERARAEAGRARLAAVLEHLPVGVGITDRTGRVILSNRALRRFVGDVVPSVDPGLHASWIAHGPDGSQVGGENYAVACALRGEAVTPGIEFLHRPDGGQGHWTRIAAVPVREKEGDEVAGAVLLVQDTDAQKRAAERLSALVELGDRLQALHDPVGIAFTAAEIVGRTLGADRAGYGAVDEAVETITIERDWAGAALPNLTGRFHLQDYWTGFVAALRRGEVVTTGDVLNDPQIGDRAENFVTMGVRAALHAPSRDGGRVTAVLYVHSATPRHWTEEEAAFVRGVAERAWAAAERARSEWRQELMLLELNHRVKNILATVQGMASATLKGTGGDPQRFAKHFGERLRTLARAHDMLTSRQWEPAGVETTLRAALAPWLETTRAVQLAISGAARATAVSPRQAQSLVLAFHELATNATKYGALSSPAGRVSIDCATGPSGSVEIHWTELGGPAVVRPANRRGFGTRLLERGLARDLGSGSRVELRFEPAGLRASILFTPDNAPRWATATLA</sequence>
<dbReference type="InterPro" id="IPR001610">
    <property type="entry name" value="PAC"/>
</dbReference>
<keyword evidence="10" id="KW-0547">Nucleotide-binding</keyword>
<feature type="region of interest" description="Disordered" evidence="17">
    <location>
        <begin position="1"/>
        <end position="20"/>
    </location>
</feature>
<dbReference type="InterPro" id="IPR003018">
    <property type="entry name" value="GAF"/>
</dbReference>
<dbReference type="SUPFAM" id="SSF55781">
    <property type="entry name" value="GAF domain-like"/>
    <property type="match status" value="1"/>
</dbReference>
<dbReference type="InterPro" id="IPR013656">
    <property type="entry name" value="PAS_4"/>
</dbReference>
<proteinExistence type="predicted"/>
<evidence type="ECO:0000256" key="7">
    <source>
        <dbReference type="ARBA" id="ARBA00022643"/>
    </source>
</evidence>
<dbReference type="InterPro" id="IPR000700">
    <property type="entry name" value="PAS-assoc_C"/>
</dbReference>
<evidence type="ECO:0000256" key="17">
    <source>
        <dbReference type="SAM" id="MobiDB-lite"/>
    </source>
</evidence>
<dbReference type="NCBIfam" id="TIGR00229">
    <property type="entry name" value="sensory_box"/>
    <property type="match status" value="1"/>
</dbReference>
<evidence type="ECO:0000256" key="3">
    <source>
        <dbReference type="ARBA" id="ARBA00022543"/>
    </source>
</evidence>
<evidence type="ECO:0000256" key="10">
    <source>
        <dbReference type="ARBA" id="ARBA00022741"/>
    </source>
</evidence>
<evidence type="ECO:0000256" key="15">
    <source>
        <dbReference type="ARBA" id="ARBA00023170"/>
    </source>
</evidence>
<dbReference type="EMBL" id="JAGIZB010000029">
    <property type="protein sequence ID" value="MBP0447257.1"/>
    <property type="molecule type" value="Genomic_DNA"/>
</dbReference>
<evidence type="ECO:0000313" key="20">
    <source>
        <dbReference type="EMBL" id="MBP0447257.1"/>
    </source>
</evidence>
<evidence type="ECO:0000259" key="19">
    <source>
        <dbReference type="PROSITE" id="PS50113"/>
    </source>
</evidence>
<dbReference type="RefSeq" id="WP_209381527.1">
    <property type="nucleotide sequence ID" value="NZ_JAGIZB010000029.1"/>
</dbReference>
<gene>
    <name evidence="20" type="ORF">J8J14_21010</name>
</gene>
<keyword evidence="21" id="KW-1185">Reference proteome</keyword>
<evidence type="ECO:0000256" key="16">
    <source>
        <dbReference type="SAM" id="Coils"/>
    </source>
</evidence>
<feature type="domain" description="PAS" evidence="18">
    <location>
        <begin position="56"/>
        <end position="126"/>
    </location>
</feature>
<dbReference type="PANTHER" id="PTHR41523">
    <property type="entry name" value="TWO-COMPONENT SYSTEM SENSOR PROTEIN"/>
    <property type="match status" value="1"/>
</dbReference>
<keyword evidence="9" id="KW-0677">Repeat</keyword>
<feature type="coiled-coil region" evidence="16">
    <location>
        <begin position="39"/>
        <end position="66"/>
    </location>
</feature>
<keyword evidence="12" id="KW-0067">ATP-binding</keyword>
<evidence type="ECO:0000256" key="9">
    <source>
        <dbReference type="ARBA" id="ARBA00022737"/>
    </source>
</evidence>
<dbReference type="Pfam" id="PF07536">
    <property type="entry name" value="HWE_HK"/>
    <property type="match status" value="1"/>
</dbReference>
<evidence type="ECO:0000256" key="5">
    <source>
        <dbReference type="ARBA" id="ARBA00022606"/>
    </source>
</evidence>
<dbReference type="Gene3D" id="3.30.450.20">
    <property type="entry name" value="PAS domain"/>
    <property type="match status" value="2"/>
</dbReference>
<keyword evidence="6" id="KW-0285">Flavoprotein</keyword>
<dbReference type="SMART" id="SM00065">
    <property type="entry name" value="GAF"/>
    <property type="match status" value="1"/>
</dbReference>
<dbReference type="InterPro" id="IPR011102">
    <property type="entry name" value="Sig_transdc_His_kinase_HWE"/>
</dbReference>
<evidence type="ECO:0000256" key="13">
    <source>
        <dbReference type="ARBA" id="ARBA00022991"/>
    </source>
</evidence>
<name>A0ABS4AJN7_9PROT</name>
<dbReference type="EC" id="2.7.13.3" evidence="2"/>
<keyword evidence="7" id="KW-0288">FMN</keyword>
<dbReference type="PANTHER" id="PTHR41523:SF7">
    <property type="entry name" value="HISTIDINE KINASE"/>
    <property type="match status" value="1"/>
</dbReference>
<dbReference type="SMART" id="SM00911">
    <property type="entry name" value="HWE_HK"/>
    <property type="match status" value="1"/>
</dbReference>
<dbReference type="InterPro" id="IPR000014">
    <property type="entry name" value="PAS"/>
</dbReference>
<dbReference type="Pfam" id="PF08448">
    <property type="entry name" value="PAS_4"/>
    <property type="match status" value="2"/>
</dbReference>
<keyword evidence="5" id="KW-0716">Sensory transduction</keyword>
<evidence type="ECO:0000256" key="2">
    <source>
        <dbReference type="ARBA" id="ARBA00012438"/>
    </source>
</evidence>
<feature type="domain" description="PAC" evidence="19">
    <location>
        <begin position="129"/>
        <end position="181"/>
    </location>
</feature>
<evidence type="ECO:0000256" key="14">
    <source>
        <dbReference type="ARBA" id="ARBA00023026"/>
    </source>
</evidence>
<comment type="catalytic activity">
    <reaction evidence="1">
        <text>ATP + protein L-histidine = ADP + protein N-phospho-L-histidine.</text>
        <dbReference type="EC" id="2.7.13.3"/>
    </reaction>
</comment>
<keyword evidence="16" id="KW-0175">Coiled coil</keyword>